<proteinExistence type="predicted"/>
<feature type="compositionally biased region" description="Basic and acidic residues" evidence="1">
    <location>
        <begin position="341"/>
        <end position="355"/>
    </location>
</feature>
<keyword evidence="3" id="KW-1185">Reference proteome</keyword>
<name>A0ABS2EY91_9BACE</name>
<dbReference type="Pfam" id="PF16125">
    <property type="entry name" value="DUF4837"/>
    <property type="match status" value="1"/>
</dbReference>
<feature type="region of interest" description="Disordered" evidence="1">
    <location>
        <begin position="330"/>
        <end position="355"/>
    </location>
</feature>
<dbReference type="Proteomes" id="UP000703295">
    <property type="component" value="Unassembled WGS sequence"/>
</dbReference>
<evidence type="ECO:0000313" key="2">
    <source>
        <dbReference type="EMBL" id="MBM6759224.1"/>
    </source>
</evidence>
<sequence>MKRVTYYLGIALAVLSFASCRNGGKSIITPVSSGRPYEVMVVADDKCWMSPDSALFHVLDTDVPGLPQSERSFRISRVRPDAFNRSVRLFRNIIIVDIQDIYTQPKFKYTRDAYSSPQMIMTIQAPNQQEFADYVSKNGQVIIDFFTRAEMNRQVKLLEKKHSELISTKVKSLFDCDIWMPVELESYKVGKDFLWASSNLNDLNFVMYSYPFRDKNTFTKEYFIHKRDSVMKVNLPGEREGMYMETSDSIFLTTRNIAVKGDYAFEARGLWDMKNDAMGGPFVSHVRVDREHARVIVVEGFVYNPGKLKRDQIRKLNAALYTLQLPSEKEVSEIPVDNTISEEKVNKEEAEQNKQ</sequence>
<comment type="caution">
    <text evidence="2">The sequence shown here is derived from an EMBL/GenBank/DDBJ whole genome shotgun (WGS) entry which is preliminary data.</text>
</comment>
<protein>
    <submittedName>
        <fullName evidence="2">DUF4837 family protein</fullName>
    </submittedName>
</protein>
<organism evidence="2 3">
    <name type="scientific">Bacteroides mediterraneensis</name>
    <dbReference type="NCBI Taxonomy" id="1841856"/>
    <lineage>
        <taxon>Bacteria</taxon>
        <taxon>Pseudomonadati</taxon>
        <taxon>Bacteroidota</taxon>
        <taxon>Bacteroidia</taxon>
        <taxon>Bacteroidales</taxon>
        <taxon>Bacteroidaceae</taxon>
        <taxon>Bacteroides</taxon>
    </lineage>
</organism>
<dbReference type="PROSITE" id="PS51257">
    <property type="entry name" value="PROKAR_LIPOPROTEIN"/>
    <property type="match status" value="1"/>
</dbReference>
<dbReference type="RefSeq" id="WP_204476386.1">
    <property type="nucleotide sequence ID" value="NZ_JACJJW010000032.1"/>
</dbReference>
<reference evidence="2 3" key="1">
    <citation type="journal article" date="2021" name="Sci. Rep.">
        <title>The distribution of antibiotic resistance genes in chicken gut microbiota commensals.</title>
        <authorList>
            <person name="Juricova H."/>
            <person name="Matiasovicova J."/>
            <person name="Kubasova T."/>
            <person name="Cejkova D."/>
            <person name="Rychlik I."/>
        </authorList>
    </citation>
    <scope>NUCLEOTIDE SEQUENCE [LARGE SCALE GENOMIC DNA]</scope>
    <source>
        <strain evidence="2 3">An801</strain>
    </source>
</reference>
<gene>
    <name evidence="2" type="ORF">H6A31_11135</name>
</gene>
<evidence type="ECO:0000256" key="1">
    <source>
        <dbReference type="SAM" id="MobiDB-lite"/>
    </source>
</evidence>
<dbReference type="InterPro" id="IPR032286">
    <property type="entry name" value="DUF4837"/>
</dbReference>
<evidence type="ECO:0000313" key="3">
    <source>
        <dbReference type="Proteomes" id="UP000703295"/>
    </source>
</evidence>
<accession>A0ABS2EY91</accession>
<dbReference type="EMBL" id="JACJJW010000032">
    <property type="protein sequence ID" value="MBM6759224.1"/>
    <property type="molecule type" value="Genomic_DNA"/>
</dbReference>